<dbReference type="InterPro" id="IPR024336">
    <property type="entry name" value="tRNA_splic_suSen54_N"/>
</dbReference>
<organism evidence="5 6">
    <name type="scientific">Tigriopus californicus</name>
    <name type="common">Marine copepod</name>
    <dbReference type="NCBI Taxonomy" id="6832"/>
    <lineage>
        <taxon>Eukaryota</taxon>
        <taxon>Metazoa</taxon>
        <taxon>Ecdysozoa</taxon>
        <taxon>Arthropoda</taxon>
        <taxon>Crustacea</taxon>
        <taxon>Multicrustacea</taxon>
        <taxon>Hexanauplia</taxon>
        <taxon>Copepoda</taxon>
        <taxon>Harpacticoida</taxon>
        <taxon>Harpacticidae</taxon>
        <taxon>Tigriopus</taxon>
    </lineage>
</organism>
<gene>
    <name evidence="5" type="ORF">TCAL_14352</name>
</gene>
<comment type="similarity">
    <text evidence="1">Belongs to the SEN54 family.</text>
</comment>
<sequence length="418" mass="46892">MSAERRLSPATLVAVAMKRLVAHPEARVQTRGQMSQGIWHRERSQVRVTQARGKYWPVVGHQIEGQTYLYPEEALFLLEIQQLQVLDAEVPMSVQKAFTVMLTHERAVLRYRVYSHLTRLGYKLIRHQPRPSSQPRKRGPTTSPVVGPEAIHAPIKRSKSHALDAPSRLVVPVAETRLLPAGAWPARTRYDVVFQPRPPDGQAEPQSAEPWDLSQISSWSEWKKNRSRMGPINLPSVQEIRVDCETSGRGFYPLDFWSSSVSPAEEKISITRSVADDTSSARSLASGALRTLWMGPVKPMIPARSVHSTRHILELIRIPNRKCNIRDETLIDDRLEAFKIDFDIFLPNVSFKKSRPGLPNFRVIVTSSDESVPKSQSLQSLKESLADSVPLLMGVVGPGNISFFALQDTSLPRIISVG</sequence>
<dbReference type="EMBL" id="VCGU01000458">
    <property type="protein sequence ID" value="TRY63425.1"/>
    <property type="molecule type" value="Genomic_DNA"/>
</dbReference>
<dbReference type="PANTHER" id="PTHR21027:SF1">
    <property type="entry name" value="TRNA-SPLICING ENDONUCLEASE SUBUNIT SEN54"/>
    <property type="match status" value="1"/>
</dbReference>
<dbReference type="GO" id="GO:0000214">
    <property type="term" value="C:tRNA-intron endonuclease complex"/>
    <property type="evidence" value="ECO:0007669"/>
    <property type="project" value="TreeGrafter"/>
</dbReference>
<keyword evidence="6" id="KW-1185">Reference proteome</keyword>
<feature type="compositionally biased region" description="Basic residues" evidence="3">
    <location>
        <begin position="125"/>
        <end position="139"/>
    </location>
</feature>
<dbReference type="Pfam" id="PF12928">
    <property type="entry name" value="tRNA_int_end_N2"/>
    <property type="match status" value="1"/>
</dbReference>
<keyword evidence="2" id="KW-0819">tRNA processing</keyword>
<dbReference type="OMA" id="AMVLQHI"/>
<proteinExistence type="inferred from homology"/>
<evidence type="ECO:0000259" key="4">
    <source>
        <dbReference type="Pfam" id="PF12928"/>
    </source>
</evidence>
<dbReference type="AlphaFoldDB" id="A0A553NDD8"/>
<accession>A0A553NDD8</accession>
<name>A0A553NDD8_TIGCA</name>
<evidence type="ECO:0000256" key="1">
    <source>
        <dbReference type="ARBA" id="ARBA00005736"/>
    </source>
</evidence>
<reference evidence="5 6" key="1">
    <citation type="journal article" date="2018" name="Nat. Ecol. Evol.">
        <title>Genomic signatures of mitonuclear coevolution across populations of Tigriopus californicus.</title>
        <authorList>
            <person name="Barreto F.S."/>
            <person name="Watson E.T."/>
            <person name="Lima T.G."/>
            <person name="Willett C.S."/>
            <person name="Edmands S."/>
            <person name="Li W."/>
            <person name="Burton R.S."/>
        </authorList>
    </citation>
    <scope>NUCLEOTIDE SEQUENCE [LARGE SCALE GENOMIC DNA]</scope>
    <source>
        <strain evidence="5 6">San Diego</strain>
    </source>
</reference>
<dbReference type="STRING" id="6832.A0A553NDD8"/>
<dbReference type="PANTHER" id="PTHR21027">
    <property type="entry name" value="TRNA-SPLICING ENDONUCLEASE SUBUNIT SEN54"/>
    <property type="match status" value="1"/>
</dbReference>
<dbReference type="InterPro" id="IPR024337">
    <property type="entry name" value="tRNA_splic_suSen54"/>
</dbReference>
<evidence type="ECO:0000256" key="3">
    <source>
        <dbReference type="SAM" id="MobiDB-lite"/>
    </source>
</evidence>
<evidence type="ECO:0000256" key="2">
    <source>
        <dbReference type="ARBA" id="ARBA00022694"/>
    </source>
</evidence>
<feature type="region of interest" description="Disordered" evidence="3">
    <location>
        <begin position="125"/>
        <end position="148"/>
    </location>
</feature>
<protein>
    <recommendedName>
        <fullName evidence="4">tRNA-splicing endonuclease subunit Sen54 N-terminal domain-containing protein</fullName>
    </recommendedName>
</protein>
<dbReference type="GO" id="GO:0000379">
    <property type="term" value="P:tRNA-type intron splice site recognition and cleavage"/>
    <property type="evidence" value="ECO:0007669"/>
    <property type="project" value="TreeGrafter"/>
</dbReference>
<dbReference type="Proteomes" id="UP000318571">
    <property type="component" value="Chromosome 10"/>
</dbReference>
<evidence type="ECO:0000313" key="6">
    <source>
        <dbReference type="Proteomes" id="UP000318571"/>
    </source>
</evidence>
<feature type="domain" description="tRNA-splicing endonuclease subunit Sen54 N-terminal" evidence="4">
    <location>
        <begin position="26"/>
        <end position="85"/>
    </location>
</feature>
<comment type="caution">
    <text evidence="5">The sequence shown here is derived from an EMBL/GenBank/DDBJ whole genome shotgun (WGS) entry which is preliminary data.</text>
</comment>
<evidence type="ECO:0000313" key="5">
    <source>
        <dbReference type="EMBL" id="TRY63425.1"/>
    </source>
</evidence>